<feature type="transmembrane region" description="Helical" evidence="1">
    <location>
        <begin position="35"/>
        <end position="54"/>
    </location>
</feature>
<name>A0A1G2KUC2_9BACT</name>
<comment type="caution">
    <text evidence="2">The sequence shown here is derived from an EMBL/GenBank/DDBJ whole genome shotgun (WGS) entry which is preliminary data.</text>
</comment>
<keyword evidence="1" id="KW-0812">Transmembrane</keyword>
<dbReference type="Pfam" id="PF12666">
    <property type="entry name" value="PrgI"/>
    <property type="match status" value="1"/>
</dbReference>
<keyword evidence="1" id="KW-1133">Transmembrane helix</keyword>
<dbReference type="Proteomes" id="UP000177811">
    <property type="component" value="Unassembled WGS sequence"/>
</dbReference>
<evidence type="ECO:0000256" key="1">
    <source>
        <dbReference type="SAM" id="Phobius"/>
    </source>
</evidence>
<sequence>MIEDKIIGPLTLKQFFYLLGGGGALIIAYAFLNFIFFVIVGIPIGALTAAMAFLKIQERPFPQMIVNVINFYTKPRLYVWKNLPPAKKKRESAQVPVTAIPRMSESKLSELAWSLDIHEKVKREE</sequence>
<gene>
    <name evidence="2" type="ORF">A3C16_00180</name>
</gene>
<dbReference type="InterPro" id="IPR024414">
    <property type="entry name" value="Uncharacterised_PrgI"/>
</dbReference>
<proteinExistence type="predicted"/>
<evidence type="ECO:0000313" key="2">
    <source>
        <dbReference type="EMBL" id="OHA03065.1"/>
    </source>
</evidence>
<evidence type="ECO:0000313" key="3">
    <source>
        <dbReference type="Proteomes" id="UP000177811"/>
    </source>
</evidence>
<dbReference type="EMBL" id="MHQL01000021">
    <property type="protein sequence ID" value="OHA03065.1"/>
    <property type="molecule type" value="Genomic_DNA"/>
</dbReference>
<feature type="transmembrane region" description="Helical" evidence="1">
    <location>
        <begin position="12"/>
        <end position="29"/>
    </location>
</feature>
<accession>A0A1G2KUC2</accession>
<evidence type="ECO:0008006" key="4">
    <source>
        <dbReference type="Google" id="ProtNLM"/>
    </source>
</evidence>
<keyword evidence="1" id="KW-0472">Membrane</keyword>
<organism evidence="2 3">
    <name type="scientific">Candidatus Sungbacteria bacterium RIFCSPHIGHO2_02_FULL_51_29</name>
    <dbReference type="NCBI Taxonomy" id="1802273"/>
    <lineage>
        <taxon>Bacteria</taxon>
        <taxon>Candidatus Sungiibacteriota</taxon>
    </lineage>
</organism>
<protein>
    <recommendedName>
        <fullName evidence="4">PrgI family protein</fullName>
    </recommendedName>
</protein>
<reference evidence="2 3" key="1">
    <citation type="journal article" date="2016" name="Nat. Commun.">
        <title>Thousands of microbial genomes shed light on interconnected biogeochemical processes in an aquifer system.</title>
        <authorList>
            <person name="Anantharaman K."/>
            <person name="Brown C.T."/>
            <person name="Hug L.A."/>
            <person name="Sharon I."/>
            <person name="Castelle C.J."/>
            <person name="Probst A.J."/>
            <person name="Thomas B.C."/>
            <person name="Singh A."/>
            <person name="Wilkins M.J."/>
            <person name="Karaoz U."/>
            <person name="Brodie E.L."/>
            <person name="Williams K.H."/>
            <person name="Hubbard S.S."/>
            <person name="Banfield J.F."/>
        </authorList>
    </citation>
    <scope>NUCLEOTIDE SEQUENCE [LARGE SCALE GENOMIC DNA]</scope>
</reference>
<dbReference type="AlphaFoldDB" id="A0A1G2KUC2"/>